<reference evidence="1 2" key="1">
    <citation type="submission" date="2017-06" db="EMBL/GenBank/DDBJ databases">
        <authorList>
            <person name="Kim H.J."/>
            <person name="Triplett B.A."/>
        </authorList>
    </citation>
    <scope>NUCLEOTIDE SEQUENCE [LARGE SCALE GENOMIC DNA]</scope>
    <source>
        <strain evidence="1 2">DSM 14713</strain>
    </source>
</reference>
<dbReference type="KEGG" id="mbd:MEBOL_001999"/>
<dbReference type="GO" id="GO:0020037">
    <property type="term" value="F:heme binding"/>
    <property type="evidence" value="ECO:0007669"/>
    <property type="project" value="InterPro"/>
</dbReference>
<gene>
    <name evidence="1" type="ORF">MEBOL_001999</name>
</gene>
<keyword evidence="2" id="KW-1185">Reference proteome</keyword>
<organism evidence="1 2">
    <name type="scientific">Melittangium boletus DSM 14713</name>
    <dbReference type="NCBI Taxonomy" id="1294270"/>
    <lineage>
        <taxon>Bacteria</taxon>
        <taxon>Pseudomonadati</taxon>
        <taxon>Myxococcota</taxon>
        <taxon>Myxococcia</taxon>
        <taxon>Myxococcales</taxon>
        <taxon>Cystobacterineae</taxon>
        <taxon>Archangiaceae</taxon>
        <taxon>Melittangium</taxon>
    </lineage>
</organism>
<dbReference type="NCBIfam" id="TIGR02265">
    <property type="entry name" value="Mxa_TIGR02265"/>
    <property type="match status" value="1"/>
</dbReference>
<dbReference type="OrthoDB" id="5523318at2"/>
<dbReference type="Pfam" id="PF09536">
    <property type="entry name" value="DUF2378"/>
    <property type="match status" value="1"/>
</dbReference>
<sequence>MPSNKTEFAARVALTKPSDGVRGIFFRVVFELIEKRGGPDALRRVRSTEGLSKEMKDLRTYPASDYLALLYNAADVLEPKLGSEDQVFNACGRACLHSFSGGMGQIVFGILGKGHPQRLFAQTSGAFSTVVTYGKREHTATGPNTCLIRYRGDMQPPAYHVGIFEAALDTLGMQGLVTAQPHQLDSVDYHISWN</sequence>
<protein>
    <recommendedName>
        <fullName evidence="3">TIGR02265 family protein</fullName>
    </recommendedName>
</protein>
<evidence type="ECO:0000313" key="1">
    <source>
        <dbReference type="EMBL" id="ATB28550.1"/>
    </source>
</evidence>
<dbReference type="EMBL" id="CP022163">
    <property type="protein sequence ID" value="ATB28550.1"/>
    <property type="molecule type" value="Genomic_DNA"/>
</dbReference>
<dbReference type="Proteomes" id="UP000217289">
    <property type="component" value="Chromosome"/>
</dbReference>
<accession>A0A250IBG0</accession>
<dbReference type="Gene3D" id="3.90.1520.10">
    <property type="entry name" value="H-NOX domain"/>
    <property type="match status" value="1"/>
</dbReference>
<dbReference type="InterPro" id="IPR038158">
    <property type="entry name" value="H-NOX_domain_sf"/>
</dbReference>
<proteinExistence type="predicted"/>
<dbReference type="RefSeq" id="WP_095977222.1">
    <property type="nucleotide sequence ID" value="NZ_CP022163.1"/>
</dbReference>
<dbReference type="InterPro" id="IPR011751">
    <property type="entry name" value="Mxa_paralog_2265"/>
</dbReference>
<evidence type="ECO:0008006" key="3">
    <source>
        <dbReference type="Google" id="ProtNLM"/>
    </source>
</evidence>
<evidence type="ECO:0000313" key="2">
    <source>
        <dbReference type="Proteomes" id="UP000217289"/>
    </source>
</evidence>
<name>A0A250IBG0_9BACT</name>
<dbReference type="AlphaFoldDB" id="A0A250IBG0"/>